<dbReference type="PANTHER" id="PTHR30222">
    <property type="entry name" value="SPERMIDINE/PUTRESCINE-BINDING PERIPLASMIC PROTEIN"/>
    <property type="match status" value="1"/>
</dbReference>
<protein>
    <submittedName>
        <fullName evidence="4">Putative spermidine/putrescine transport system substrate-binding protein</fullName>
    </submittedName>
</protein>
<feature type="region of interest" description="Disordered" evidence="2">
    <location>
        <begin position="27"/>
        <end position="50"/>
    </location>
</feature>
<evidence type="ECO:0000313" key="5">
    <source>
        <dbReference type="Proteomes" id="UP000198282"/>
    </source>
</evidence>
<feature type="signal peptide" evidence="3">
    <location>
        <begin position="1"/>
        <end position="26"/>
    </location>
</feature>
<evidence type="ECO:0000256" key="1">
    <source>
        <dbReference type="ARBA" id="ARBA00022729"/>
    </source>
</evidence>
<dbReference type="Gene3D" id="3.40.190.10">
    <property type="entry name" value="Periplasmic binding protein-like II"/>
    <property type="match status" value="2"/>
</dbReference>
<dbReference type="PROSITE" id="PS51257">
    <property type="entry name" value="PROKAR_LIPOPROTEIN"/>
    <property type="match status" value="1"/>
</dbReference>
<dbReference type="SUPFAM" id="SSF53850">
    <property type="entry name" value="Periplasmic binding protein-like II"/>
    <property type="match status" value="1"/>
</dbReference>
<evidence type="ECO:0000256" key="2">
    <source>
        <dbReference type="SAM" id="MobiDB-lite"/>
    </source>
</evidence>
<gene>
    <name evidence="4" type="ORF">SAMN05216276_1004106</name>
</gene>
<name>A0A239BTS5_9ACTN</name>
<proteinExistence type="predicted"/>
<dbReference type="EMBL" id="FZOD01000004">
    <property type="protein sequence ID" value="SNS10818.1"/>
    <property type="molecule type" value="Genomic_DNA"/>
</dbReference>
<evidence type="ECO:0000256" key="3">
    <source>
        <dbReference type="SAM" id="SignalP"/>
    </source>
</evidence>
<dbReference type="Pfam" id="PF13416">
    <property type="entry name" value="SBP_bac_8"/>
    <property type="match status" value="1"/>
</dbReference>
<keyword evidence="1 3" id="KW-0732">Signal</keyword>
<dbReference type="InterPro" id="IPR006059">
    <property type="entry name" value="SBP"/>
</dbReference>
<dbReference type="RefSeq" id="WP_089206096.1">
    <property type="nucleotide sequence ID" value="NZ_FZOD01000004.1"/>
</dbReference>
<organism evidence="4 5">
    <name type="scientific">Streptosporangium subroseum</name>
    <dbReference type="NCBI Taxonomy" id="106412"/>
    <lineage>
        <taxon>Bacteria</taxon>
        <taxon>Bacillati</taxon>
        <taxon>Actinomycetota</taxon>
        <taxon>Actinomycetes</taxon>
        <taxon>Streptosporangiales</taxon>
        <taxon>Streptosporangiaceae</taxon>
        <taxon>Streptosporangium</taxon>
    </lineage>
</organism>
<feature type="compositionally biased region" description="Low complexity" evidence="2">
    <location>
        <begin position="27"/>
        <end position="46"/>
    </location>
</feature>
<reference evidence="4 5" key="1">
    <citation type="submission" date="2017-06" db="EMBL/GenBank/DDBJ databases">
        <authorList>
            <person name="Kim H.J."/>
            <person name="Triplett B.A."/>
        </authorList>
    </citation>
    <scope>NUCLEOTIDE SEQUENCE [LARGE SCALE GENOMIC DNA]</scope>
    <source>
        <strain evidence="4 5">CGMCC 4.2132</strain>
    </source>
</reference>
<dbReference type="CDD" id="cd13588">
    <property type="entry name" value="PBP2_polyamine_1"/>
    <property type="match status" value="1"/>
</dbReference>
<dbReference type="AlphaFoldDB" id="A0A239BTS5"/>
<feature type="chain" id="PRO_5039716248" evidence="3">
    <location>
        <begin position="27"/>
        <end position="410"/>
    </location>
</feature>
<dbReference type="Proteomes" id="UP000198282">
    <property type="component" value="Unassembled WGS sequence"/>
</dbReference>
<dbReference type="OrthoDB" id="9813777at2"/>
<sequence length="410" mass="44053">MRSTPRTLIRHSTVALSALALATVTACGGASSPEPGAGAPAPGRSGFTPPKIESLKTLGAGEGQVNLVNWAGYVEDGGNDPKVDWVTPFEKATGCQVNAKTAGTSDEMVNLMKTGEYDAVSASGDASLRLIAGGTVAPVNTALIPNYADVFAGLKDKAWNSIDGVAYGVPHGRGANLLMWRTDTVKPAPDSWGVVFDPASPYAGKITAYDSPIYIADAALYLMATKPELGIKNPYALDDRQFQASVDLLKQQRKLVGEYWSDYTKEVQAFKSGDSVLGTTWQVIANVAAADKAPIEVTLPKEGSTGWSDTWMIAAAAKHPNCAYKWMDWIISPQANAQVAEYFGEAPSNAKSCELTADPKHCETFHAADEDYYSKVWYWTTPIAQCLDGRTDVTCKDYSEWTRAWTEIKG</sequence>
<evidence type="ECO:0000313" key="4">
    <source>
        <dbReference type="EMBL" id="SNS10818.1"/>
    </source>
</evidence>
<dbReference type="PANTHER" id="PTHR30222:SF18">
    <property type="entry name" value="BIFUNCTIONAL POLYHYDROXYBUTYRATE SYNTHASE _ ABC TRANSPORTER PERIPLASMIC BINDING PROTEIN-RELATED"/>
    <property type="match status" value="1"/>
</dbReference>
<accession>A0A239BTS5</accession>
<keyword evidence="5" id="KW-1185">Reference proteome</keyword>